<evidence type="ECO:0000313" key="1">
    <source>
        <dbReference type="EMBL" id="KAK0160265.1"/>
    </source>
</evidence>
<reference evidence="1" key="2">
    <citation type="submission" date="2023-03" db="EMBL/GenBank/DDBJ databases">
        <authorList>
            <person name="Inwood S.N."/>
            <person name="Skelly J.G."/>
            <person name="Guhlin J."/>
            <person name="Harrop T.W.R."/>
            <person name="Goldson S.G."/>
            <person name="Dearden P.K."/>
        </authorList>
    </citation>
    <scope>NUCLEOTIDE SEQUENCE</scope>
    <source>
        <strain evidence="1">Irish</strain>
        <tissue evidence="1">Whole body</tissue>
    </source>
</reference>
<comment type="caution">
    <text evidence="1">The sequence shown here is derived from an EMBL/GenBank/DDBJ whole genome shotgun (WGS) entry which is preliminary data.</text>
</comment>
<organism evidence="1 2">
    <name type="scientific">Microctonus aethiopoides</name>
    <dbReference type="NCBI Taxonomy" id="144406"/>
    <lineage>
        <taxon>Eukaryota</taxon>
        <taxon>Metazoa</taxon>
        <taxon>Ecdysozoa</taxon>
        <taxon>Arthropoda</taxon>
        <taxon>Hexapoda</taxon>
        <taxon>Insecta</taxon>
        <taxon>Pterygota</taxon>
        <taxon>Neoptera</taxon>
        <taxon>Endopterygota</taxon>
        <taxon>Hymenoptera</taxon>
        <taxon>Apocrita</taxon>
        <taxon>Ichneumonoidea</taxon>
        <taxon>Braconidae</taxon>
        <taxon>Euphorinae</taxon>
        <taxon>Microctonus</taxon>
    </lineage>
</organism>
<keyword evidence="2" id="KW-1185">Reference proteome</keyword>
<dbReference type="Proteomes" id="UP001168990">
    <property type="component" value="Unassembled WGS sequence"/>
</dbReference>
<reference evidence="1" key="1">
    <citation type="journal article" date="2023" name="bioRxiv">
        <title>Scaffold-level genome assemblies of two parasitoid biocontrol wasps reveal the parthenogenesis mechanism and an associated novel virus.</title>
        <authorList>
            <person name="Inwood S."/>
            <person name="Skelly J."/>
            <person name="Guhlin J."/>
            <person name="Harrop T."/>
            <person name="Goldson S."/>
            <person name="Dearden P."/>
        </authorList>
    </citation>
    <scope>NUCLEOTIDE SEQUENCE</scope>
    <source>
        <strain evidence="1">Irish</strain>
        <tissue evidence="1">Whole body</tissue>
    </source>
</reference>
<dbReference type="AlphaFoldDB" id="A0AA39CA40"/>
<accession>A0AA39CA40</accession>
<sequence>MCFWRYCQHGVGQKIDKHVLLHMSNGTVEKLMPSIGHSQKFILKRKELLSDINRNEVTNVRQPGQELRELLEETPLNFISSKQSLDPARKNEVARIIIQHIFKTIKPSLKISKERFRYWRTEIKSVWNKENVDFWYSPYIHRVQKVSGKLYHTYKNLKTKISKAHALQKDDNKKDPKSIELENLMIYTFNLREQSKLSPTELFKSYHLLEPPTAIKQKPKSLQLIVQYKDNFNATNASTIAWCVLPLLFLPTSKTTSLKKKSIKLSYQEQSDGFIRWIGGSTINITEIESTIANYNSRMLKYGLNT</sequence>
<dbReference type="EMBL" id="JAQQBS010001423">
    <property type="protein sequence ID" value="KAK0160265.1"/>
    <property type="molecule type" value="Genomic_DNA"/>
</dbReference>
<protein>
    <submittedName>
        <fullName evidence="1">Uncharacterized protein</fullName>
    </submittedName>
</protein>
<gene>
    <name evidence="1" type="ORF">PV328_007693</name>
</gene>
<proteinExistence type="predicted"/>
<name>A0AA39CA40_9HYME</name>
<evidence type="ECO:0000313" key="2">
    <source>
        <dbReference type="Proteomes" id="UP001168990"/>
    </source>
</evidence>